<dbReference type="InterPro" id="IPR018960">
    <property type="entry name" value="DUF1990"/>
</dbReference>
<dbReference type="InterPro" id="IPR014457">
    <property type="entry name" value="UCP010260"/>
</dbReference>
<evidence type="ECO:0000313" key="3">
    <source>
        <dbReference type="Proteomes" id="UP000669179"/>
    </source>
</evidence>
<dbReference type="PIRSF" id="PIRSF010260">
    <property type="entry name" value="UCP010260"/>
    <property type="match status" value="1"/>
</dbReference>
<evidence type="ECO:0000259" key="1">
    <source>
        <dbReference type="Pfam" id="PF09348"/>
    </source>
</evidence>
<feature type="domain" description="DUF1990" evidence="1">
    <location>
        <begin position="6"/>
        <end position="161"/>
    </location>
</feature>
<sequence length="172" mass="18316">MADGFTYDEVGATEGGALPDGYSHLRVRTLIGNGPDVFRRAADAVLDFRMHRAIPVRIDASAERVAPGVEVTVGLGIGPLRLKAPCKVVWAKDGNHRAGWAYGTLPGHPECGEEAFVVSMDEAGDVWLTVTAFSRPCRVPARIAGPLVPVGQRAYGRRCGAVLRKIAARGGR</sequence>
<reference evidence="2" key="1">
    <citation type="submission" date="2021-03" db="EMBL/GenBank/DDBJ databases">
        <authorList>
            <person name="Kanchanasin P."/>
            <person name="Saeng-In P."/>
            <person name="Phongsopitanun W."/>
            <person name="Yuki M."/>
            <person name="Kudo T."/>
            <person name="Ohkuma M."/>
            <person name="Tanasupawat S."/>
        </authorList>
    </citation>
    <scope>NUCLEOTIDE SEQUENCE</scope>
    <source>
        <strain evidence="2">GKU 128</strain>
    </source>
</reference>
<dbReference type="PANTHER" id="PTHR34202:SF1">
    <property type="entry name" value="UPF0548 PROTEIN"/>
    <property type="match status" value="1"/>
</dbReference>
<dbReference type="EMBL" id="JAGEOJ010000002">
    <property type="protein sequence ID" value="MBO2446655.1"/>
    <property type="molecule type" value="Genomic_DNA"/>
</dbReference>
<evidence type="ECO:0000313" key="2">
    <source>
        <dbReference type="EMBL" id="MBO2446655.1"/>
    </source>
</evidence>
<keyword evidence="3" id="KW-1185">Reference proteome</keyword>
<accession>A0A939P767</accession>
<organism evidence="2 3">
    <name type="scientific">Actinomadura barringtoniae</name>
    <dbReference type="NCBI Taxonomy" id="1427535"/>
    <lineage>
        <taxon>Bacteria</taxon>
        <taxon>Bacillati</taxon>
        <taxon>Actinomycetota</taxon>
        <taxon>Actinomycetes</taxon>
        <taxon>Streptosporangiales</taxon>
        <taxon>Thermomonosporaceae</taxon>
        <taxon>Actinomadura</taxon>
    </lineage>
</organism>
<gene>
    <name evidence="2" type="ORF">J4573_06100</name>
</gene>
<comment type="caution">
    <text evidence="2">The sequence shown here is derived from an EMBL/GenBank/DDBJ whole genome shotgun (WGS) entry which is preliminary data.</text>
</comment>
<dbReference type="Pfam" id="PF09348">
    <property type="entry name" value="DUF1990"/>
    <property type="match status" value="1"/>
</dbReference>
<protein>
    <submittedName>
        <fullName evidence="2">DUF1990 domain-containing protein</fullName>
    </submittedName>
</protein>
<dbReference type="PANTHER" id="PTHR34202">
    <property type="entry name" value="UPF0548 PROTEIN"/>
    <property type="match status" value="1"/>
</dbReference>
<name>A0A939P767_9ACTN</name>
<proteinExistence type="predicted"/>
<dbReference type="Proteomes" id="UP000669179">
    <property type="component" value="Unassembled WGS sequence"/>
</dbReference>
<dbReference type="AlphaFoldDB" id="A0A939P767"/>
<dbReference type="RefSeq" id="WP_208254242.1">
    <property type="nucleotide sequence ID" value="NZ_JAGEOJ010000002.1"/>
</dbReference>